<proteinExistence type="predicted"/>
<sequence length="69" mass="7921">MRHDGMHHFRAFLVFAGDIRADHGMRAFHLVVDGFADIMQQAGALGKSNIRTQLRRHHARQMRDLDAVL</sequence>
<dbReference type="EMBL" id="VSSQ01115097">
    <property type="protein sequence ID" value="MPN50690.1"/>
    <property type="molecule type" value="Genomic_DNA"/>
</dbReference>
<comment type="caution">
    <text evidence="1">The sequence shown here is derived from an EMBL/GenBank/DDBJ whole genome shotgun (WGS) entry which is preliminary data.</text>
</comment>
<organism evidence="1">
    <name type="scientific">bioreactor metagenome</name>
    <dbReference type="NCBI Taxonomy" id="1076179"/>
    <lineage>
        <taxon>unclassified sequences</taxon>
        <taxon>metagenomes</taxon>
        <taxon>ecological metagenomes</taxon>
    </lineage>
</organism>
<protein>
    <submittedName>
        <fullName evidence="1">Uncharacterized protein</fullName>
    </submittedName>
</protein>
<reference evidence="1" key="1">
    <citation type="submission" date="2019-08" db="EMBL/GenBank/DDBJ databases">
        <authorList>
            <person name="Kucharzyk K."/>
            <person name="Murdoch R.W."/>
            <person name="Higgins S."/>
            <person name="Loffler F."/>
        </authorList>
    </citation>
    <scope>NUCLEOTIDE SEQUENCE</scope>
</reference>
<dbReference type="AlphaFoldDB" id="A0A645IHV3"/>
<evidence type="ECO:0000313" key="1">
    <source>
        <dbReference type="EMBL" id="MPN50690.1"/>
    </source>
</evidence>
<name>A0A645IHV3_9ZZZZ</name>
<accession>A0A645IHV3</accession>
<gene>
    <name evidence="1" type="ORF">SDC9_198322</name>
</gene>